<protein>
    <recommendedName>
        <fullName evidence="3">Lipoprotein</fullName>
    </recommendedName>
</protein>
<evidence type="ECO:0000313" key="1">
    <source>
        <dbReference type="EMBL" id="RTR35010.1"/>
    </source>
</evidence>
<organism evidence="1 2">
    <name type="scientific">Shewanella atlantica</name>
    <dbReference type="NCBI Taxonomy" id="271099"/>
    <lineage>
        <taxon>Bacteria</taxon>
        <taxon>Pseudomonadati</taxon>
        <taxon>Pseudomonadota</taxon>
        <taxon>Gammaproteobacteria</taxon>
        <taxon>Alteromonadales</taxon>
        <taxon>Shewanellaceae</taxon>
        <taxon>Shewanella</taxon>
    </lineage>
</organism>
<dbReference type="EMBL" id="RXNV01000001">
    <property type="protein sequence ID" value="RTR35010.1"/>
    <property type="molecule type" value="Genomic_DNA"/>
</dbReference>
<accession>A0A431WI19</accession>
<name>A0A431WI19_9GAMM</name>
<sequence>MKKAMLSTLLILTASCSSDKINYANTAKSTPMGTSVSTINTEQQEAISRTKKSGAVKDSLTFSKTYSYRLNDMKFTSNADVLIKGSPVSSLIMSEGGVLKGSFVIITTKEAGQLSSDYRVNKIAKNTYRLTPLKAQANLYALYLNLLNNDNFSRVEIEIDYSPLDNTEKY</sequence>
<dbReference type="AlphaFoldDB" id="A0A431WI19"/>
<keyword evidence="2" id="KW-1185">Reference proteome</keyword>
<reference evidence="1 2" key="1">
    <citation type="submission" date="2018-12" db="EMBL/GenBank/DDBJ databases">
        <authorList>
            <person name="Yu L."/>
        </authorList>
    </citation>
    <scope>NUCLEOTIDE SEQUENCE [LARGE SCALE GENOMIC DNA]</scope>
    <source>
        <strain evidence="1 2">HAW-EB5</strain>
    </source>
</reference>
<evidence type="ECO:0008006" key="3">
    <source>
        <dbReference type="Google" id="ProtNLM"/>
    </source>
</evidence>
<dbReference type="PROSITE" id="PS51257">
    <property type="entry name" value="PROKAR_LIPOPROTEIN"/>
    <property type="match status" value="1"/>
</dbReference>
<proteinExistence type="predicted"/>
<comment type="caution">
    <text evidence="1">The sequence shown here is derived from an EMBL/GenBank/DDBJ whole genome shotgun (WGS) entry which is preliminary data.</text>
</comment>
<dbReference type="Proteomes" id="UP000282060">
    <property type="component" value="Unassembled WGS sequence"/>
</dbReference>
<dbReference type="OrthoDB" id="6267424at2"/>
<evidence type="ECO:0000313" key="2">
    <source>
        <dbReference type="Proteomes" id="UP000282060"/>
    </source>
</evidence>
<dbReference type="RefSeq" id="WP_126504611.1">
    <property type="nucleotide sequence ID" value="NZ_RXNV01000001.1"/>
</dbReference>
<gene>
    <name evidence="1" type="ORF">EKG39_04940</name>
</gene>